<name>A0A078JPA2_BRANA</name>
<gene>
    <name evidence="1" type="primary">BnaAnng30350D</name>
    <name evidence="1" type="ORF">GSBRNA2T00087381001</name>
</gene>
<dbReference type="Proteomes" id="UP000028999">
    <property type="component" value="Unassembled WGS sequence"/>
</dbReference>
<dbReference type="AlphaFoldDB" id="A0A078JPA2"/>
<dbReference type="PaxDb" id="3708-A0A078JPA2"/>
<proteinExistence type="predicted"/>
<keyword evidence="2" id="KW-1185">Reference proteome</keyword>
<evidence type="ECO:0000313" key="2">
    <source>
        <dbReference type="Proteomes" id="UP000028999"/>
    </source>
</evidence>
<reference evidence="1 2" key="1">
    <citation type="journal article" date="2014" name="Science">
        <title>Plant genetics. Early allopolyploid evolution in the post-Neolithic Brassica napus oilseed genome.</title>
        <authorList>
            <person name="Chalhoub B."/>
            <person name="Denoeud F."/>
            <person name="Liu S."/>
            <person name="Parkin I.A."/>
            <person name="Tang H."/>
            <person name="Wang X."/>
            <person name="Chiquet J."/>
            <person name="Belcram H."/>
            <person name="Tong C."/>
            <person name="Samans B."/>
            <person name="Correa M."/>
            <person name="Da Silva C."/>
            <person name="Just J."/>
            <person name="Falentin C."/>
            <person name="Koh C.S."/>
            <person name="Le Clainche I."/>
            <person name="Bernard M."/>
            <person name="Bento P."/>
            <person name="Noel B."/>
            <person name="Labadie K."/>
            <person name="Alberti A."/>
            <person name="Charles M."/>
            <person name="Arnaud D."/>
            <person name="Guo H."/>
            <person name="Daviaud C."/>
            <person name="Alamery S."/>
            <person name="Jabbari K."/>
            <person name="Zhao M."/>
            <person name="Edger P.P."/>
            <person name="Chelaifa H."/>
            <person name="Tack D."/>
            <person name="Lassalle G."/>
            <person name="Mestiri I."/>
            <person name="Schnel N."/>
            <person name="Le Paslier M.C."/>
            <person name="Fan G."/>
            <person name="Renault V."/>
            <person name="Bayer P.E."/>
            <person name="Golicz A.A."/>
            <person name="Manoli S."/>
            <person name="Lee T.H."/>
            <person name="Thi V.H."/>
            <person name="Chalabi S."/>
            <person name="Hu Q."/>
            <person name="Fan C."/>
            <person name="Tollenaere R."/>
            <person name="Lu Y."/>
            <person name="Battail C."/>
            <person name="Shen J."/>
            <person name="Sidebottom C.H."/>
            <person name="Wang X."/>
            <person name="Canaguier A."/>
            <person name="Chauveau A."/>
            <person name="Berard A."/>
            <person name="Deniot G."/>
            <person name="Guan M."/>
            <person name="Liu Z."/>
            <person name="Sun F."/>
            <person name="Lim Y.P."/>
            <person name="Lyons E."/>
            <person name="Town C.D."/>
            <person name="Bancroft I."/>
            <person name="Wang X."/>
            <person name="Meng J."/>
            <person name="Ma J."/>
            <person name="Pires J.C."/>
            <person name="King G.J."/>
            <person name="Brunel D."/>
            <person name="Delourme R."/>
            <person name="Renard M."/>
            <person name="Aury J.M."/>
            <person name="Adams K.L."/>
            <person name="Batley J."/>
            <person name="Snowdon R.J."/>
            <person name="Tost J."/>
            <person name="Edwards D."/>
            <person name="Zhou Y."/>
            <person name="Hua W."/>
            <person name="Sharpe A.G."/>
            <person name="Paterson A.H."/>
            <person name="Guan C."/>
            <person name="Wincker P."/>
        </authorList>
    </citation>
    <scope>NUCLEOTIDE SEQUENCE [LARGE SCALE GENOMIC DNA]</scope>
    <source>
        <strain evidence="2">cv. Darmor-bzh</strain>
    </source>
</reference>
<dbReference type="Gramene" id="CDY69398">
    <property type="protein sequence ID" value="CDY69398"/>
    <property type="gene ID" value="GSBRNA2T00087381001"/>
</dbReference>
<dbReference type="EMBL" id="LK039328">
    <property type="protein sequence ID" value="CDY69398.1"/>
    <property type="molecule type" value="Genomic_DNA"/>
</dbReference>
<evidence type="ECO:0000313" key="1">
    <source>
        <dbReference type="EMBL" id="CDY69398.1"/>
    </source>
</evidence>
<sequence length="24" mass="2812">HRYWLTRVAKDADALKRLSSVRLG</sequence>
<accession>A0A078JPA2</accession>
<organism evidence="1 2">
    <name type="scientific">Brassica napus</name>
    <name type="common">Rape</name>
    <dbReference type="NCBI Taxonomy" id="3708"/>
    <lineage>
        <taxon>Eukaryota</taxon>
        <taxon>Viridiplantae</taxon>
        <taxon>Streptophyta</taxon>
        <taxon>Embryophyta</taxon>
        <taxon>Tracheophyta</taxon>
        <taxon>Spermatophyta</taxon>
        <taxon>Magnoliopsida</taxon>
        <taxon>eudicotyledons</taxon>
        <taxon>Gunneridae</taxon>
        <taxon>Pentapetalae</taxon>
        <taxon>rosids</taxon>
        <taxon>malvids</taxon>
        <taxon>Brassicales</taxon>
        <taxon>Brassicaceae</taxon>
        <taxon>Brassiceae</taxon>
        <taxon>Brassica</taxon>
    </lineage>
</organism>
<feature type="non-terminal residue" evidence="1">
    <location>
        <position position="1"/>
    </location>
</feature>
<protein>
    <submittedName>
        <fullName evidence="1">BnaAnng30350D protein</fullName>
    </submittedName>
</protein>